<dbReference type="InterPro" id="IPR023267">
    <property type="entry name" value="RCMT"/>
</dbReference>
<dbReference type="GO" id="GO:0005737">
    <property type="term" value="C:cytoplasm"/>
    <property type="evidence" value="ECO:0007669"/>
    <property type="project" value="TreeGrafter"/>
</dbReference>
<name>A0AAW0IEV0_MYOGA</name>
<evidence type="ECO:0000259" key="2">
    <source>
        <dbReference type="Pfam" id="PF25378"/>
    </source>
</evidence>
<dbReference type="Pfam" id="PF25378">
    <property type="entry name" value="PUA_NSUN2"/>
    <property type="match status" value="1"/>
</dbReference>
<dbReference type="EMBL" id="JBBHLL010000147">
    <property type="protein sequence ID" value="KAK7812726.1"/>
    <property type="molecule type" value="Genomic_DNA"/>
</dbReference>
<protein>
    <submittedName>
        <fullName evidence="3">Uncharacterized protein</fullName>
    </submittedName>
</protein>
<dbReference type="AlphaFoldDB" id="A0AAW0IEV0"/>
<reference evidence="3 4" key="1">
    <citation type="journal article" date="2023" name="bioRxiv">
        <title>Conserved and derived expression patterns and positive selection on dental genes reveal complex evolutionary context of ever-growing rodent molars.</title>
        <authorList>
            <person name="Calamari Z.T."/>
            <person name="Song A."/>
            <person name="Cohen E."/>
            <person name="Akter M."/>
            <person name="Roy R.D."/>
            <person name="Hallikas O."/>
            <person name="Christensen M.M."/>
            <person name="Li P."/>
            <person name="Marangoni P."/>
            <person name="Jernvall J."/>
            <person name="Klein O.D."/>
        </authorList>
    </citation>
    <scope>NUCLEOTIDE SEQUENCE [LARGE SCALE GENOMIC DNA]</scope>
    <source>
        <strain evidence="3">V071</strain>
    </source>
</reference>
<dbReference type="PANTHER" id="PTHR22808:SF20">
    <property type="entry name" value="RNA CYTOSINE C(5)-METHYLTRANSFERASE NSUN2"/>
    <property type="match status" value="1"/>
</dbReference>
<dbReference type="GO" id="GO:0005634">
    <property type="term" value="C:nucleus"/>
    <property type="evidence" value="ECO:0007669"/>
    <property type="project" value="TreeGrafter"/>
</dbReference>
<dbReference type="Proteomes" id="UP001488838">
    <property type="component" value="Unassembled WGS sequence"/>
</dbReference>
<dbReference type="InterPro" id="IPR057285">
    <property type="entry name" value="Pre-PUA_NSUN2"/>
</dbReference>
<organism evidence="3 4">
    <name type="scientific">Myodes glareolus</name>
    <name type="common">Bank vole</name>
    <name type="synonym">Clethrionomys glareolus</name>
    <dbReference type="NCBI Taxonomy" id="447135"/>
    <lineage>
        <taxon>Eukaryota</taxon>
        <taxon>Metazoa</taxon>
        <taxon>Chordata</taxon>
        <taxon>Craniata</taxon>
        <taxon>Vertebrata</taxon>
        <taxon>Euteleostomi</taxon>
        <taxon>Mammalia</taxon>
        <taxon>Eutheria</taxon>
        <taxon>Euarchontoglires</taxon>
        <taxon>Glires</taxon>
        <taxon>Rodentia</taxon>
        <taxon>Myomorpha</taxon>
        <taxon>Muroidea</taxon>
        <taxon>Cricetidae</taxon>
        <taxon>Arvicolinae</taxon>
        <taxon>Myodes</taxon>
    </lineage>
</organism>
<dbReference type="PANTHER" id="PTHR22808">
    <property type="entry name" value="NCL1 YEAST -RELATED NOL1/NOP2/FMU SUN DOMAIN-CONTAINING"/>
    <property type="match status" value="1"/>
</dbReference>
<feature type="domain" description="RNA cytosine-C(5)-methyltransferase NSUN2-like pre-PUA" evidence="1">
    <location>
        <begin position="14"/>
        <end position="96"/>
    </location>
</feature>
<evidence type="ECO:0000313" key="4">
    <source>
        <dbReference type="Proteomes" id="UP001488838"/>
    </source>
</evidence>
<sequence length="244" mass="27459">MAVRVSSSLRCVDRKFYALDPSFPRMNLLTRTTEGKKRQLYMVSKELRNVLLNNSEKMKVINTGIKVWCRNNSGEEFDCAFRLAQEGIYTLYPFINSRIITVSMEDVKTLLTQENPFFRKLSSEAYSQVKDLAQSPINCITEPAVVSALRTNPDALQCPIVLCGWRGKASIRTFVPKNERLHYLRMMGLEVLGEKKKDGVILNNESVDSPEQPENDEGAEQIAQEACISDSITGCDPAAAEPSR</sequence>
<gene>
    <name evidence="3" type="ORF">U0070_011116</name>
</gene>
<dbReference type="GO" id="GO:0000049">
    <property type="term" value="F:tRNA binding"/>
    <property type="evidence" value="ECO:0007669"/>
    <property type="project" value="TreeGrafter"/>
</dbReference>
<dbReference type="Pfam" id="PF25376">
    <property type="entry name" value="Pre-PUA_NSUN2"/>
    <property type="match status" value="1"/>
</dbReference>
<keyword evidence="4" id="KW-1185">Reference proteome</keyword>
<evidence type="ECO:0000259" key="1">
    <source>
        <dbReference type="Pfam" id="PF25376"/>
    </source>
</evidence>
<feature type="domain" description="RNA cytosine-C(5)-methyltransferase NSUN2-like PUA" evidence="2">
    <location>
        <begin position="98"/>
        <end position="188"/>
    </location>
</feature>
<evidence type="ECO:0000313" key="3">
    <source>
        <dbReference type="EMBL" id="KAK7812726.1"/>
    </source>
</evidence>
<proteinExistence type="predicted"/>
<dbReference type="InterPro" id="IPR057286">
    <property type="entry name" value="PUA_NSUN2"/>
</dbReference>
<accession>A0AAW0IEV0</accession>
<comment type="caution">
    <text evidence="3">The sequence shown here is derived from an EMBL/GenBank/DDBJ whole genome shotgun (WGS) entry which is preliminary data.</text>
</comment>
<dbReference type="GO" id="GO:0030488">
    <property type="term" value="P:tRNA methylation"/>
    <property type="evidence" value="ECO:0007669"/>
    <property type="project" value="TreeGrafter"/>
</dbReference>
<dbReference type="GO" id="GO:0016428">
    <property type="term" value="F:tRNA (cytidine-5-)-methyltransferase activity"/>
    <property type="evidence" value="ECO:0007669"/>
    <property type="project" value="TreeGrafter"/>
</dbReference>